<dbReference type="CDD" id="cd13853">
    <property type="entry name" value="CuRO_1_Tth-MCO_like"/>
    <property type="match status" value="1"/>
</dbReference>
<keyword evidence="4" id="KW-1133">Transmembrane helix</keyword>
<dbReference type="InterPro" id="IPR011706">
    <property type="entry name" value="Cu-oxidase_C"/>
</dbReference>
<dbReference type="SUPFAM" id="SSF49503">
    <property type="entry name" value="Cupredoxins"/>
    <property type="match status" value="3"/>
</dbReference>
<evidence type="ECO:0000313" key="9">
    <source>
        <dbReference type="Proteomes" id="UP001500457"/>
    </source>
</evidence>
<dbReference type="PANTHER" id="PTHR11709">
    <property type="entry name" value="MULTI-COPPER OXIDASE"/>
    <property type="match status" value="1"/>
</dbReference>
<keyword evidence="4" id="KW-0812">Transmembrane</keyword>
<evidence type="ECO:0000259" key="6">
    <source>
        <dbReference type="Pfam" id="PF07731"/>
    </source>
</evidence>
<proteinExistence type="predicted"/>
<keyword evidence="9" id="KW-1185">Reference proteome</keyword>
<dbReference type="InterPro" id="IPR008972">
    <property type="entry name" value="Cupredoxin"/>
</dbReference>
<feature type="transmembrane region" description="Helical" evidence="4">
    <location>
        <begin position="12"/>
        <end position="31"/>
    </location>
</feature>
<dbReference type="InterPro" id="IPR002355">
    <property type="entry name" value="Cu_oxidase_Cu_BS"/>
</dbReference>
<feature type="domain" description="Plastocyanin-like" evidence="6">
    <location>
        <begin position="464"/>
        <end position="567"/>
    </location>
</feature>
<dbReference type="RefSeq" id="WP_274230524.1">
    <property type="nucleotide sequence ID" value="NZ_BAABHQ010000004.1"/>
</dbReference>
<feature type="domain" description="Plastocyanin-like" evidence="5">
    <location>
        <begin position="299"/>
        <end position="382"/>
    </location>
</feature>
<evidence type="ECO:0000259" key="5">
    <source>
        <dbReference type="Pfam" id="PF00394"/>
    </source>
</evidence>
<feature type="transmembrane region" description="Helical" evidence="4">
    <location>
        <begin position="86"/>
        <end position="107"/>
    </location>
</feature>
<comment type="caution">
    <text evidence="8">The sequence shown here is derived from an EMBL/GenBank/DDBJ whole genome shotgun (WGS) entry which is preliminary data.</text>
</comment>
<dbReference type="InterPro" id="IPR045087">
    <property type="entry name" value="Cu-oxidase_fam"/>
</dbReference>
<keyword evidence="4" id="KW-0472">Membrane</keyword>
<protein>
    <submittedName>
        <fullName evidence="8">Multicopper oxidase family protein</fullName>
    </submittedName>
</protein>
<evidence type="ECO:0000256" key="1">
    <source>
        <dbReference type="ARBA" id="ARBA00022723"/>
    </source>
</evidence>
<gene>
    <name evidence="8" type="ORF">GCM10023203_22370</name>
</gene>
<keyword evidence="2" id="KW-0560">Oxidoreductase</keyword>
<dbReference type="EMBL" id="BAABHQ010000004">
    <property type="protein sequence ID" value="GAA4872243.1"/>
    <property type="molecule type" value="Genomic_DNA"/>
</dbReference>
<evidence type="ECO:0000256" key="4">
    <source>
        <dbReference type="SAM" id="Phobius"/>
    </source>
</evidence>
<keyword evidence="1" id="KW-0479">Metal-binding</keyword>
<evidence type="ECO:0000256" key="3">
    <source>
        <dbReference type="SAM" id="MobiDB-lite"/>
    </source>
</evidence>
<dbReference type="InterPro" id="IPR011707">
    <property type="entry name" value="Cu-oxidase-like_N"/>
</dbReference>
<dbReference type="PROSITE" id="PS00080">
    <property type="entry name" value="MULTICOPPER_OXIDASE2"/>
    <property type="match status" value="1"/>
</dbReference>
<organism evidence="8 9">
    <name type="scientific">Actinomycetospora straminea</name>
    <dbReference type="NCBI Taxonomy" id="663607"/>
    <lineage>
        <taxon>Bacteria</taxon>
        <taxon>Bacillati</taxon>
        <taxon>Actinomycetota</taxon>
        <taxon>Actinomycetes</taxon>
        <taxon>Pseudonocardiales</taxon>
        <taxon>Pseudonocardiaceae</taxon>
        <taxon>Actinomycetospora</taxon>
    </lineage>
</organism>
<dbReference type="Gene3D" id="2.60.40.420">
    <property type="entry name" value="Cupredoxins - blue copper proteins"/>
    <property type="match status" value="3"/>
</dbReference>
<reference evidence="9" key="1">
    <citation type="journal article" date="2019" name="Int. J. Syst. Evol. Microbiol.">
        <title>The Global Catalogue of Microorganisms (GCM) 10K type strain sequencing project: providing services to taxonomists for standard genome sequencing and annotation.</title>
        <authorList>
            <consortium name="The Broad Institute Genomics Platform"/>
            <consortium name="The Broad Institute Genome Sequencing Center for Infectious Disease"/>
            <person name="Wu L."/>
            <person name="Ma J."/>
        </authorList>
    </citation>
    <scope>NUCLEOTIDE SEQUENCE [LARGE SCALE GENOMIC DNA]</scope>
    <source>
        <strain evidence="9">JCM 17983</strain>
    </source>
</reference>
<evidence type="ECO:0000313" key="8">
    <source>
        <dbReference type="EMBL" id="GAA4872243.1"/>
    </source>
</evidence>
<dbReference type="CDD" id="cd13900">
    <property type="entry name" value="CuRO_3_Tth-MCO_like"/>
    <property type="match status" value="1"/>
</dbReference>
<dbReference type="Pfam" id="PF07731">
    <property type="entry name" value="Cu-oxidase_2"/>
    <property type="match status" value="1"/>
</dbReference>
<dbReference type="InterPro" id="IPR001117">
    <property type="entry name" value="Cu-oxidase_2nd"/>
</dbReference>
<name>A0ABP9E982_9PSEU</name>
<accession>A0ABP9E982</accession>
<dbReference type="Pfam" id="PF07732">
    <property type="entry name" value="Cu-oxidase_3"/>
    <property type="match status" value="1"/>
</dbReference>
<evidence type="ECO:0000256" key="2">
    <source>
        <dbReference type="ARBA" id="ARBA00023002"/>
    </source>
</evidence>
<dbReference type="Proteomes" id="UP001500457">
    <property type="component" value="Unassembled WGS sequence"/>
</dbReference>
<sequence>MMGSLPMLGWLWPSLIVIGLALIAVATVVLARRRHGSAAPRPSTARELLDARYARGEIDDDDYQRRRPAPMTGRPRSGGRISRRRALGLLGLGAAAVTVGTTGWATLGTTGTTRPSSDLPTGEPLAPPPELASRQGRLDVALTAAPGASLAGRPASSWGYNGSSPGPTLRVRPGDVLAIRLRNGLDQPTNLHTHGLRVSPEGNSDNPFIHIAPGETFDYRIAIPDSHPAGTFWYHPHAHGDVADQLFAGLAGALLVDDAGEPAVTADRVLLITDTTLTSAGPAAADTASRMVGRQGELLLLNGQHQPVIPATTGDLQRWRLINATTSRTLTLHLDAHQLARIALDGSTLPTATIGDTVRLAPGNRTDVLVRPDRPGTVALTAHTEPRRAMGMMGGADTGGETEVLATLATSGPARAPSALPTFPAGPAPDTGATSRARQLAFTMGMGSGMGPGGTGSSGQGMTFGFDGRAYDPVRTDQTVALGAIEEWTVTNPTPMAHPFHLHAWPVEVLADSAGTPTTGTLQDVVLVPARGWARLRIPFTMMPGRSVYHCHILDHEDLGMMATIAVS</sequence>
<feature type="region of interest" description="Disordered" evidence="3">
    <location>
        <begin position="104"/>
        <end position="132"/>
    </location>
</feature>
<dbReference type="PANTHER" id="PTHR11709:SF2">
    <property type="entry name" value="MULTICOPPER OXIDASE LPR1"/>
    <property type="match status" value="1"/>
</dbReference>
<feature type="domain" description="Plastocyanin-like" evidence="7">
    <location>
        <begin position="151"/>
        <end position="259"/>
    </location>
</feature>
<feature type="compositionally biased region" description="Low complexity" evidence="3">
    <location>
        <begin position="104"/>
        <end position="114"/>
    </location>
</feature>
<dbReference type="Pfam" id="PF00394">
    <property type="entry name" value="Cu-oxidase"/>
    <property type="match status" value="1"/>
</dbReference>
<evidence type="ECO:0000259" key="7">
    <source>
        <dbReference type="Pfam" id="PF07732"/>
    </source>
</evidence>
<feature type="region of interest" description="Disordered" evidence="3">
    <location>
        <begin position="59"/>
        <end position="80"/>
    </location>
</feature>